<evidence type="ECO:0000313" key="2">
    <source>
        <dbReference type="Proteomes" id="UP000009168"/>
    </source>
</evidence>
<accession>Q24F18</accession>
<dbReference type="EMBL" id="GG662297">
    <property type="protein sequence ID" value="EAS06389.2"/>
    <property type="molecule type" value="Genomic_DNA"/>
</dbReference>
<dbReference type="GeneID" id="7837241"/>
<dbReference type="HOGENOM" id="CLU_901621_0_0_1"/>
<dbReference type="InterPro" id="IPR036282">
    <property type="entry name" value="Glutathione-S-Trfase_C_sf"/>
</dbReference>
<dbReference type="RefSeq" id="XP_001026634.2">
    <property type="nucleotide sequence ID" value="XM_001026634.2"/>
</dbReference>
<keyword evidence="2" id="KW-1185">Reference proteome</keyword>
<dbReference type="OrthoDB" id="423541at2759"/>
<dbReference type="AlphaFoldDB" id="Q24F18"/>
<dbReference type="KEGG" id="tet:TTHERM_00945270"/>
<gene>
    <name evidence="1" type="ORF">TTHERM_00945270</name>
</gene>
<organism evidence="1 2">
    <name type="scientific">Tetrahymena thermophila (strain SB210)</name>
    <dbReference type="NCBI Taxonomy" id="312017"/>
    <lineage>
        <taxon>Eukaryota</taxon>
        <taxon>Sar</taxon>
        <taxon>Alveolata</taxon>
        <taxon>Ciliophora</taxon>
        <taxon>Intramacronucleata</taxon>
        <taxon>Oligohymenophorea</taxon>
        <taxon>Hymenostomatida</taxon>
        <taxon>Tetrahymenina</taxon>
        <taxon>Tetrahymenidae</taxon>
        <taxon>Tetrahymena</taxon>
    </lineage>
</organism>
<protein>
    <submittedName>
        <fullName evidence="1">Uncharacterized protein</fullName>
    </submittedName>
</protein>
<dbReference type="SUPFAM" id="SSF47616">
    <property type="entry name" value="GST C-terminal domain-like"/>
    <property type="match status" value="1"/>
</dbReference>
<name>Q24F18_TETTS</name>
<proteinExistence type="predicted"/>
<evidence type="ECO:0000313" key="1">
    <source>
        <dbReference type="EMBL" id="EAS06389.2"/>
    </source>
</evidence>
<dbReference type="STRING" id="312017.Q24F18"/>
<dbReference type="eggNOG" id="ENOG502SQPY">
    <property type="taxonomic scope" value="Eukaryota"/>
</dbReference>
<sequence length="346" mass="41656">MFNINQVSKLAMASHLSLGRSLMTPQIRYNFVNIKDYMYKDQKKKLENFDNYNKQYTGTVEQIVKKRQQQHTYLEIEQEKKKDLDIFIEAYSDTVIEFKLYGEHFDYKTQTIDAILNYYQVSYTRMFNPLYHERIRAQFGDQIKECKFPLLRINISLEPAKFLELEQMESWLIDQGFIILPKHRTHSAWATQGTEFAQKQMHEALNRLFWSPALTFQLYWKSHSKSYTEQSKRALVLRVARIQFVQIVTNLWKNLRSITKDIEAFKKTKQDVLKLVNDWKEMLEENDYHGGINPDEADFAMYGVIMAKYNSQSFQRFIQNEWPASVRRWLIRMQQNCQYEKRDLYN</sequence>
<dbReference type="Proteomes" id="UP000009168">
    <property type="component" value="Unassembled WGS sequence"/>
</dbReference>
<dbReference type="Gene3D" id="1.20.1050.10">
    <property type="match status" value="1"/>
</dbReference>
<dbReference type="InParanoid" id="Q24F18"/>
<reference evidence="2" key="1">
    <citation type="journal article" date="2006" name="PLoS Biol.">
        <title>Macronuclear genome sequence of the ciliate Tetrahymena thermophila, a model eukaryote.</title>
        <authorList>
            <person name="Eisen J.A."/>
            <person name="Coyne R.S."/>
            <person name="Wu M."/>
            <person name="Wu D."/>
            <person name="Thiagarajan M."/>
            <person name="Wortman J.R."/>
            <person name="Badger J.H."/>
            <person name="Ren Q."/>
            <person name="Amedeo P."/>
            <person name="Jones K.M."/>
            <person name="Tallon L.J."/>
            <person name="Delcher A.L."/>
            <person name="Salzberg S.L."/>
            <person name="Silva J.C."/>
            <person name="Haas B.J."/>
            <person name="Majoros W.H."/>
            <person name="Farzad M."/>
            <person name="Carlton J.M."/>
            <person name="Smith R.K. Jr."/>
            <person name="Garg J."/>
            <person name="Pearlman R.E."/>
            <person name="Karrer K.M."/>
            <person name="Sun L."/>
            <person name="Manning G."/>
            <person name="Elde N.C."/>
            <person name="Turkewitz A.P."/>
            <person name="Asai D.J."/>
            <person name="Wilkes D.E."/>
            <person name="Wang Y."/>
            <person name="Cai H."/>
            <person name="Collins K."/>
            <person name="Stewart B.A."/>
            <person name="Lee S.R."/>
            <person name="Wilamowska K."/>
            <person name="Weinberg Z."/>
            <person name="Ruzzo W.L."/>
            <person name="Wloga D."/>
            <person name="Gaertig J."/>
            <person name="Frankel J."/>
            <person name="Tsao C.-C."/>
            <person name="Gorovsky M.A."/>
            <person name="Keeling P.J."/>
            <person name="Waller R.F."/>
            <person name="Patron N.J."/>
            <person name="Cherry J.M."/>
            <person name="Stover N.A."/>
            <person name="Krieger C.J."/>
            <person name="del Toro C."/>
            <person name="Ryder H.F."/>
            <person name="Williamson S.C."/>
            <person name="Barbeau R.A."/>
            <person name="Hamilton E.P."/>
            <person name="Orias E."/>
        </authorList>
    </citation>
    <scope>NUCLEOTIDE SEQUENCE [LARGE SCALE GENOMIC DNA]</scope>
    <source>
        <strain evidence="2">SB210</strain>
    </source>
</reference>